<dbReference type="Proteomes" id="UP000782705">
    <property type="component" value="Unassembled WGS sequence"/>
</dbReference>
<dbReference type="EMBL" id="MAEL01000062">
    <property type="protein sequence ID" value="KAF1301090.1"/>
    <property type="molecule type" value="Genomic_DNA"/>
</dbReference>
<organism evidence="1 2">
    <name type="scientific">Candidatus Enterococcus willemsii</name>
    <dbReference type="NCBI Taxonomy" id="1857215"/>
    <lineage>
        <taxon>Bacteria</taxon>
        <taxon>Bacillati</taxon>
        <taxon>Bacillota</taxon>
        <taxon>Bacilli</taxon>
        <taxon>Lactobacillales</taxon>
        <taxon>Enterococcaceae</taxon>
        <taxon>Enterococcus</taxon>
    </lineage>
</organism>
<protein>
    <submittedName>
        <fullName evidence="1">Type I-C CRISPR-associated protein Cas8c/Csd1</fullName>
    </submittedName>
</protein>
<keyword evidence="2" id="KW-1185">Reference proteome</keyword>
<evidence type="ECO:0000313" key="1">
    <source>
        <dbReference type="EMBL" id="KAF1301090.1"/>
    </source>
</evidence>
<comment type="caution">
    <text evidence="1">The sequence shown here is derived from an EMBL/GenBank/DDBJ whole genome shotgun (WGS) entry which is preliminary data.</text>
</comment>
<proteinExistence type="predicted"/>
<name>A0ABQ6YVH6_9ENTE</name>
<gene>
    <name evidence="1" type="ORF">BAU17_09720</name>
</gene>
<accession>A0ABQ6YVH6</accession>
<dbReference type="Pfam" id="PF09709">
    <property type="entry name" value="Cas_Csd1"/>
    <property type="match status" value="1"/>
</dbReference>
<dbReference type="InterPro" id="IPR010144">
    <property type="entry name" value="CRISPR-assoc_prot_Csd1-typ"/>
</dbReference>
<dbReference type="RefSeq" id="WP_161903412.1">
    <property type="nucleotide sequence ID" value="NZ_MAEL01000062.1"/>
</dbReference>
<evidence type="ECO:0000313" key="2">
    <source>
        <dbReference type="Proteomes" id="UP000782705"/>
    </source>
</evidence>
<reference evidence="1 2" key="1">
    <citation type="submission" date="2016-06" db="EMBL/GenBank/DDBJ databases">
        <title>Four novel species of enterococci isolated from chicken manure.</title>
        <authorList>
            <person name="Van Tyne D."/>
        </authorList>
    </citation>
    <scope>NUCLEOTIDE SEQUENCE [LARGE SCALE GENOMIC DNA]</scope>
    <source>
        <strain evidence="1 2">CU12B</strain>
    </source>
</reference>
<sequence length="634" mass="73767">MDFLTALYNSYNDSLKNDKVDKHDDDNTILLPIYHTSMKSRGNDIIQVTLTKNSQILDVEYLSADEVIVFPVTNDSVARSGKNPPSHPLVDKISYMLPENKEMNDLYRTEFNNWYHAVGNSEVKSYLEIIKNFIYQENFVDDLLNSMYKNKMIEYTRKGLEVQYVEKEGDKVKKIDLSKIFLTFAIADFTGYKTVSVTEYVALHNDYIKYVESQATNTVLCNIGKEEQQLTTKHRGLMGNAKLISVSNHIETYKGRFQTGSDIIQIGYRTSEKIHLMLKYLLENKNSRRWLGGQQYLINWFSKDIANTEEVDITLPIFFDFGDNQSEWAIPSVSQANKKVGDSFISGRKLYDKDSDYYVAIIDKASNGRISLKYFKELKVSQLQTNLEKWHNKYSWNVYYKNLGKTSPITPSISQIVLAAYGVERNGKLELDNDNFKKDQFQNLVIRLLDGQSVPANILTALAMNIRKRLNYPKTWNQIQFTTLALFSHYREEIPFMLDRQYQDRSYLFGRLLAVLDQLEALTYMTTPEKENKQKENKRVTNAQKFWTSYTSHPASTMATLIQKTKVYEKSLVNSKPGMFYKLENEKIEIINALSVYLTKENEANKPLDYRFIFGYYAEIQFIFTKSEKNESEE</sequence>
<dbReference type="NCBIfam" id="TIGR01863">
    <property type="entry name" value="cas_Csd1"/>
    <property type="match status" value="1"/>
</dbReference>